<dbReference type="GO" id="GO:0003677">
    <property type="term" value="F:DNA binding"/>
    <property type="evidence" value="ECO:0007669"/>
    <property type="project" value="UniProtKB-KW"/>
</dbReference>
<accession>A0ABQ2L3C5</accession>
<dbReference type="SMART" id="SM00448">
    <property type="entry name" value="REC"/>
    <property type="match status" value="1"/>
</dbReference>
<dbReference type="Proteomes" id="UP000606653">
    <property type="component" value="Unassembled WGS sequence"/>
</dbReference>
<dbReference type="PROSITE" id="PS50110">
    <property type="entry name" value="RESPONSE_REGULATORY"/>
    <property type="match status" value="1"/>
</dbReference>
<proteinExistence type="predicted"/>
<evidence type="ECO:0000256" key="9">
    <source>
        <dbReference type="SAM" id="Coils"/>
    </source>
</evidence>
<evidence type="ECO:0000313" key="13">
    <source>
        <dbReference type="Proteomes" id="UP000606653"/>
    </source>
</evidence>
<dbReference type="InterPro" id="IPR009057">
    <property type="entry name" value="Homeodomain-like_sf"/>
</dbReference>
<comment type="subcellular location">
    <subcellularLocation>
        <location evidence="1">Cytoplasm</location>
    </subcellularLocation>
</comment>
<dbReference type="InterPro" id="IPR051552">
    <property type="entry name" value="HptR"/>
</dbReference>
<keyword evidence="5" id="KW-0805">Transcription regulation</keyword>
<dbReference type="PROSITE" id="PS01124">
    <property type="entry name" value="HTH_ARAC_FAMILY_2"/>
    <property type="match status" value="1"/>
</dbReference>
<dbReference type="Pfam" id="PF00072">
    <property type="entry name" value="Response_reg"/>
    <property type="match status" value="1"/>
</dbReference>
<feature type="modified residue" description="4-aspartylphosphate" evidence="8">
    <location>
        <position position="55"/>
    </location>
</feature>
<evidence type="ECO:0000256" key="8">
    <source>
        <dbReference type="PROSITE-ProRule" id="PRU00169"/>
    </source>
</evidence>
<dbReference type="InterPro" id="IPR018062">
    <property type="entry name" value="HTH_AraC-typ_CS"/>
</dbReference>
<evidence type="ECO:0000256" key="1">
    <source>
        <dbReference type="ARBA" id="ARBA00004496"/>
    </source>
</evidence>
<evidence type="ECO:0000256" key="4">
    <source>
        <dbReference type="ARBA" id="ARBA00023012"/>
    </source>
</evidence>
<protein>
    <submittedName>
        <fullName evidence="12">DNA-binding response regulator</fullName>
    </submittedName>
</protein>
<dbReference type="PRINTS" id="PR00032">
    <property type="entry name" value="HTHARAC"/>
</dbReference>
<dbReference type="Gene3D" id="1.10.10.60">
    <property type="entry name" value="Homeodomain-like"/>
    <property type="match status" value="2"/>
</dbReference>
<evidence type="ECO:0000313" key="12">
    <source>
        <dbReference type="EMBL" id="GGO01089.1"/>
    </source>
</evidence>
<keyword evidence="13" id="KW-1185">Reference proteome</keyword>
<sequence>MRKILIVDDEKNIRLGLKAMIEREYANRFDICLASDAFEALDLFKSTSIDIMLTDICMPEIDGIELIKSIQNFEHKPVCVIVSGYDDFTYAKEAIRYEVRDYLLKPVIREELAKTIERIEQELVRQEEVKEKLTTSAQQWEEYRESQLHFYSLNAPVEPDEAERKLAQLDLQWMENGFRMMLVKYAGNPERFTSQWFRSQVEMELEAAGFSSDIRNARFFNKLNHLVLVIEGEHDFEGIAEHLLRSNPDLIVSVSGLNFGMVKLYETYSEATTALKYAFMRSTPGIAVYDDFRNRTVPYSIAVDSIRKISNMMGAGREREMLTTLHRVMDANEINRYSIDYLEALSRTFNELVFDHVFQLYGKESVELLKRYKAVGNPYNFNFFHEYVHEVEDLVLLLNNYIKTLKAAQLNNKEMKMALEYIHKNYAKNISMTLVSNIVSFNYSYFSQAFREYTGENFVSYLKRYRLGKAKELLETTQDKIFEVAQSVGFENTKNFNRVFKESEGVSPVEYRNQKKVLAPTLGHAEQSETYPE</sequence>
<dbReference type="InterPro" id="IPR001789">
    <property type="entry name" value="Sig_transdc_resp-reg_receiver"/>
</dbReference>
<dbReference type="InterPro" id="IPR011006">
    <property type="entry name" value="CheY-like_superfamily"/>
</dbReference>
<organism evidence="12 13">
    <name type="scientific">Saccharibacillus kuerlensis</name>
    <dbReference type="NCBI Taxonomy" id="459527"/>
    <lineage>
        <taxon>Bacteria</taxon>
        <taxon>Bacillati</taxon>
        <taxon>Bacillota</taxon>
        <taxon>Bacilli</taxon>
        <taxon>Bacillales</taxon>
        <taxon>Paenibacillaceae</taxon>
        <taxon>Saccharibacillus</taxon>
    </lineage>
</organism>
<name>A0ABQ2L3C5_9BACL</name>
<evidence type="ECO:0000259" key="11">
    <source>
        <dbReference type="PROSITE" id="PS50110"/>
    </source>
</evidence>
<evidence type="ECO:0000256" key="7">
    <source>
        <dbReference type="ARBA" id="ARBA00023163"/>
    </source>
</evidence>
<keyword evidence="4" id="KW-0902">Two-component regulatory system</keyword>
<gene>
    <name evidence="12" type="ORF">GCM10010969_23000</name>
</gene>
<dbReference type="PANTHER" id="PTHR42713">
    <property type="entry name" value="HISTIDINE KINASE-RELATED"/>
    <property type="match status" value="1"/>
</dbReference>
<dbReference type="EMBL" id="BMLN01000006">
    <property type="protein sequence ID" value="GGO01089.1"/>
    <property type="molecule type" value="Genomic_DNA"/>
</dbReference>
<keyword evidence="7" id="KW-0804">Transcription</keyword>
<keyword evidence="9" id="KW-0175">Coiled coil</keyword>
<comment type="caution">
    <text evidence="12">The sequence shown here is derived from an EMBL/GenBank/DDBJ whole genome shotgun (WGS) entry which is preliminary data.</text>
</comment>
<dbReference type="Gene3D" id="3.40.50.2300">
    <property type="match status" value="1"/>
</dbReference>
<evidence type="ECO:0000256" key="6">
    <source>
        <dbReference type="ARBA" id="ARBA00023125"/>
    </source>
</evidence>
<feature type="coiled-coil region" evidence="9">
    <location>
        <begin position="109"/>
        <end position="136"/>
    </location>
</feature>
<keyword evidence="3 8" id="KW-0597">Phosphoprotein</keyword>
<dbReference type="SUPFAM" id="SSF52172">
    <property type="entry name" value="CheY-like"/>
    <property type="match status" value="1"/>
</dbReference>
<reference evidence="13" key="1">
    <citation type="journal article" date="2019" name="Int. J. Syst. Evol. Microbiol.">
        <title>The Global Catalogue of Microorganisms (GCM) 10K type strain sequencing project: providing services to taxonomists for standard genome sequencing and annotation.</title>
        <authorList>
            <consortium name="The Broad Institute Genomics Platform"/>
            <consortium name="The Broad Institute Genome Sequencing Center for Infectious Disease"/>
            <person name="Wu L."/>
            <person name="Ma J."/>
        </authorList>
    </citation>
    <scope>NUCLEOTIDE SEQUENCE [LARGE SCALE GENOMIC DNA]</scope>
    <source>
        <strain evidence="13">CGMCC 1.6964</strain>
    </source>
</reference>
<dbReference type="RefSeq" id="WP_018978759.1">
    <property type="nucleotide sequence ID" value="NZ_BMLN01000006.1"/>
</dbReference>
<dbReference type="CDD" id="cd17536">
    <property type="entry name" value="REC_YesN-like"/>
    <property type="match status" value="1"/>
</dbReference>
<evidence type="ECO:0000256" key="3">
    <source>
        <dbReference type="ARBA" id="ARBA00022553"/>
    </source>
</evidence>
<keyword evidence="2" id="KW-0963">Cytoplasm</keyword>
<dbReference type="PROSITE" id="PS00041">
    <property type="entry name" value="HTH_ARAC_FAMILY_1"/>
    <property type="match status" value="1"/>
</dbReference>
<dbReference type="SMART" id="SM00342">
    <property type="entry name" value="HTH_ARAC"/>
    <property type="match status" value="1"/>
</dbReference>
<evidence type="ECO:0000256" key="2">
    <source>
        <dbReference type="ARBA" id="ARBA00022490"/>
    </source>
</evidence>
<dbReference type="InterPro" id="IPR020449">
    <property type="entry name" value="Tscrpt_reg_AraC-type_HTH"/>
</dbReference>
<dbReference type="Pfam" id="PF12833">
    <property type="entry name" value="HTH_18"/>
    <property type="match status" value="1"/>
</dbReference>
<dbReference type="SUPFAM" id="SSF46689">
    <property type="entry name" value="Homeodomain-like"/>
    <property type="match status" value="2"/>
</dbReference>
<evidence type="ECO:0000256" key="5">
    <source>
        <dbReference type="ARBA" id="ARBA00023015"/>
    </source>
</evidence>
<dbReference type="PANTHER" id="PTHR42713:SF3">
    <property type="entry name" value="TRANSCRIPTIONAL REGULATORY PROTEIN HPTR"/>
    <property type="match status" value="1"/>
</dbReference>
<evidence type="ECO:0000259" key="10">
    <source>
        <dbReference type="PROSITE" id="PS01124"/>
    </source>
</evidence>
<feature type="domain" description="HTH araC/xylS-type" evidence="10">
    <location>
        <begin position="416"/>
        <end position="514"/>
    </location>
</feature>
<keyword evidence="6 12" id="KW-0238">DNA-binding</keyword>
<dbReference type="InterPro" id="IPR018060">
    <property type="entry name" value="HTH_AraC"/>
</dbReference>
<feature type="domain" description="Response regulatory" evidence="11">
    <location>
        <begin position="3"/>
        <end position="120"/>
    </location>
</feature>